<evidence type="ECO:0000256" key="5">
    <source>
        <dbReference type="ARBA" id="ARBA00022833"/>
    </source>
</evidence>
<dbReference type="EMBL" id="GL877528">
    <property type="protein sequence ID" value="ELA45836.1"/>
    <property type="molecule type" value="Genomic_DNA"/>
</dbReference>
<dbReference type="InterPro" id="IPR011665">
    <property type="entry name" value="BRF1_TBP-bd_dom"/>
</dbReference>
<protein>
    <recommendedName>
        <fullName evidence="10">Cyclin-like domain-containing protein</fullName>
    </recommendedName>
</protein>
<keyword evidence="8" id="KW-0804">Transcription</keyword>
<dbReference type="InterPro" id="IPR036915">
    <property type="entry name" value="Cyclin-like_sf"/>
</dbReference>
<keyword evidence="6" id="KW-0805">Transcription regulation</keyword>
<dbReference type="InParanoid" id="L2GQ93"/>
<dbReference type="Pfam" id="PF07741">
    <property type="entry name" value="BRF1"/>
    <property type="match status" value="1"/>
</dbReference>
<dbReference type="InterPro" id="IPR000812">
    <property type="entry name" value="TFIIB"/>
</dbReference>
<dbReference type="GO" id="GO:0001006">
    <property type="term" value="F:RNA polymerase III type 3 promoter sequence-specific DNA binding"/>
    <property type="evidence" value="ECO:0007669"/>
    <property type="project" value="TreeGrafter"/>
</dbReference>
<dbReference type="AlphaFoldDB" id="L2GQ93"/>
<dbReference type="GO" id="GO:0000995">
    <property type="term" value="F:RNA polymerase III general transcription initiation factor activity"/>
    <property type="evidence" value="ECO:0007669"/>
    <property type="project" value="TreeGrafter"/>
</dbReference>
<feature type="non-terminal residue" evidence="11">
    <location>
        <position position="1"/>
    </location>
</feature>
<comment type="subcellular location">
    <subcellularLocation>
        <location evidence="1">Nucleus</location>
    </subcellularLocation>
</comment>
<feature type="domain" description="Cyclin-like" evidence="10">
    <location>
        <begin position="9"/>
        <end position="91"/>
    </location>
</feature>
<dbReference type="GO" id="GO:0017025">
    <property type="term" value="F:TBP-class protein binding"/>
    <property type="evidence" value="ECO:0007669"/>
    <property type="project" value="InterPro"/>
</dbReference>
<evidence type="ECO:0000256" key="8">
    <source>
        <dbReference type="ARBA" id="ARBA00023163"/>
    </source>
</evidence>
<dbReference type="GeneID" id="19880535"/>
<dbReference type="HOGENOM" id="CLU_1126868_0_0_1"/>
<name>L2GQ93_VAVCU</name>
<dbReference type="CDD" id="cd20554">
    <property type="entry name" value="CYCLIN_TFIIIB90_rpt2"/>
    <property type="match status" value="1"/>
</dbReference>
<gene>
    <name evidence="11" type="ORF">VCUG_02677</name>
</gene>
<comment type="similarity">
    <text evidence="2">Belongs to the TFIIB family.</text>
</comment>
<dbReference type="OrthoDB" id="511529at2759"/>
<dbReference type="PANTHER" id="PTHR11618:SF4">
    <property type="entry name" value="TRANSCRIPTION FACTOR IIIB 90 KDA SUBUNIT"/>
    <property type="match status" value="1"/>
</dbReference>
<dbReference type="VEuPathDB" id="MicrosporidiaDB:VCUG_02677"/>
<dbReference type="GO" id="GO:0000126">
    <property type="term" value="C:transcription factor TFIIIB complex"/>
    <property type="evidence" value="ECO:0007669"/>
    <property type="project" value="TreeGrafter"/>
</dbReference>
<proteinExistence type="inferred from homology"/>
<reference evidence="12" key="1">
    <citation type="submission" date="2011-03" db="EMBL/GenBank/DDBJ databases">
        <title>The genome sequence of Vavraia culicis strain floridensis.</title>
        <authorList>
            <consortium name="The Broad Institute Genome Sequencing Platform"/>
            <person name="Cuomo C."/>
            <person name="Becnel J."/>
            <person name="Sanscrainte N."/>
            <person name="Young S.K."/>
            <person name="Zeng Q."/>
            <person name="Gargeya S."/>
            <person name="Fitzgerald M."/>
            <person name="Haas B."/>
            <person name="Abouelleil A."/>
            <person name="Alvarado L."/>
            <person name="Arachchi H.M."/>
            <person name="Berlin A."/>
            <person name="Chapman S.B."/>
            <person name="Gearin G."/>
            <person name="Goldberg J."/>
            <person name="Griggs A."/>
            <person name="Gujja S."/>
            <person name="Hansen M."/>
            <person name="Heiman D."/>
            <person name="Howarth C."/>
            <person name="Larimer J."/>
            <person name="Lui A."/>
            <person name="MacDonald P.J.P."/>
            <person name="McCowen C."/>
            <person name="Montmayeur A."/>
            <person name="Murphy C."/>
            <person name="Neiman D."/>
            <person name="Pearson M."/>
            <person name="Priest M."/>
            <person name="Roberts A."/>
            <person name="Saif S."/>
            <person name="Shea T."/>
            <person name="Sisk P."/>
            <person name="Stolte C."/>
            <person name="Sykes S."/>
            <person name="Wortman J."/>
            <person name="Nusbaum C."/>
            <person name="Birren B."/>
        </authorList>
    </citation>
    <scope>NUCLEOTIDE SEQUENCE [LARGE SCALE GENOMIC DNA]</scope>
    <source>
        <strain evidence="12">floridensis</strain>
    </source>
</reference>
<evidence type="ECO:0000313" key="12">
    <source>
        <dbReference type="Proteomes" id="UP000011081"/>
    </source>
</evidence>
<evidence type="ECO:0000256" key="6">
    <source>
        <dbReference type="ARBA" id="ARBA00023015"/>
    </source>
</evidence>
<dbReference type="RefSeq" id="XP_008075684.1">
    <property type="nucleotide sequence ID" value="XM_008077493.1"/>
</dbReference>
<evidence type="ECO:0000256" key="4">
    <source>
        <dbReference type="ARBA" id="ARBA00022771"/>
    </source>
</evidence>
<evidence type="ECO:0000259" key="10">
    <source>
        <dbReference type="SMART" id="SM00385"/>
    </source>
</evidence>
<keyword evidence="5" id="KW-0862">Zinc</keyword>
<dbReference type="SUPFAM" id="SSF47954">
    <property type="entry name" value="Cyclin-like"/>
    <property type="match status" value="1"/>
</dbReference>
<dbReference type="InterPro" id="IPR013150">
    <property type="entry name" value="TFIIB_cyclin"/>
</dbReference>
<evidence type="ECO:0000256" key="3">
    <source>
        <dbReference type="ARBA" id="ARBA00022723"/>
    </source>
</evidence>
<evidence type="ECO:0000256" key="2">
    <source>
        <dbReference type="ARBA" id="ARBA00010857"/>
    </source>
</evidence>
<sequence length="247" mass="28727">KVPLIDPSLFLHRFFAKLKLKNEKILFFAMRLISRMKRDWIVVGRRPNNLCGAALVTASRVYGEERSVLEVVKAVRVSPHTINIRLKEMCDTQSANLTVSDFFNVWLEKEEDPPITKHKLKMVDDKTIESGMLTPTSDISEKDTLAIDENFLTKFDDSGTEESIDSDELECFILTKEEAMQKEKVWNSMYDNFLKERAVRASTRRREPKKRKPRETYDTVEEALRGVIKEKKMTNKINYEALKGLFD</sequence>
<keyword evidence="4" id="KW-0863">Zinc-finger</keyword>
<dbReference type="GO" id="GO:0008270">
    <property type="term" value="F:zinc ion binding"/>
    <property type="evidence" value="ECO:0007669"/>
    <property type="project" value="UniProtKB-KW"/>
</dbReference>
<dbReference type="STRING" id="948595.L2GQ93"/>
<accession>L2GQ93</accession>
<dbReference type="InterPro" id="IPR013763">
    <property type="entry name" value="Cyclin-like_dom"/>
</dbReference>
<evidence type="ECO:0000256" key="7">
    <source>
        <dbReference type="ARBA" id="ARBA00023159"/>
    </source>
</evidence>
<evidence type="ECO:0000256" key="9">
    <source>
        <dbReference type="ARBA" id="ARBA00023242"/>
    </source>
</evidence>
<dbReference type="GO" id="GO:0097550">
    <property type="term" value="C:transcription preinitiation complex"/>
    <property type="evidence" value="ECO:0007669"/>
    <property type="project" value="TreeGrafter"/>
</dbReference>
<evidence type="ECO:0000313" key="11">
    <source>
        <dbReference type="EMBL" id="ELA45836.1"/>
    </source>
</evidence>
<keyword evidence="3" id="KW-0479">Metal-binding</keyword>
<dbReference type="GO" id="GO:0070897">
    <property type="term" value="P:transcription preinitiation complex assembly"/>
    <property type="evidence" value="ECO:0007669"/>
    <property type="project" value="InterPro"/>
</dbReference>
<dbReference type="SMART" id="SM00385">
    <property type="entry name" value="CYCLIN"/>
    <property type="match status" value="1"/>
</dbReference>
<dbReference type="Pfam" id="PF00382">
    <property type="entry name" value="TFIIB"/>
    <property type="match status" value="1"/>
</dbReference>
<dbReference type="Gene3D" id="1.20.5.650">
    <property type="entry name" value="Single helix bin"/>
    <property type="match status" value="1"/>
</dbReference>
<dbReference type="GO" id="GO:0005634">
    <property type="term" value="C:nucleus"/>
    <property type="evidence" value="ECO:0007669"/>
    <property type="project" value="UniProtKB-SubCell"/>
</dbReference>
<dbReference type="Proteomes" id="UP000011081">
    <property type="component" value="Unassembled WGS sequence"/>
</dbReference>
<dbReference type="PANTHER" id="PTHR11618">
    <property type="entry name" value="TRANSCRIPTION INITIATION FACTOR IIB-RELATED"/>
    <property type="match status" value="1"/>
</dbReference>
<evidence type="ECO:0000256" key="1">
    <source>
        <dbReference type="ARBA" id="ARBA00004123"/>
    </source>
</evidence>
<dbReference type="FunCoup" id="L2GQ93">
    <property type="interactions" value="46"/>
</dbReference>
<organism evidence="11 12">
    <name type="scientific">Vavraia culicis (isolate floridensis)</name>
    <name type="common">Microsporidian parasite</name>
    <dbReference type="NCBI Taxonomy" id="948595"/>
    <lineage>
        <taxon>Eukaryota</taxon>
        <taxon>Fungi</taxon>
        <taxon>Fungi incertae sedis</taxon>
        <taxon>Microsporidia</taxon>
        <taxon>Pleistophoridae</taxon>
        <taxon>Vavraia</taxon>
    </lineage>
</organism>
<keyword evidence="12" id="KW-1185">Reference proteome</keyword>
<keyword evidence="7" id="KW-0010">Activator</keyword>
<dbReference type="Gene3D" id="1.10.472.10">
    <property type="entry name" value="Cyclin-like"/>
    <property type="match status" value="1"/>
</dbReference>
<keyword evidence="9" id="KW-0539">Nucleus</keyword>